<dbReference type="PANTHER" id="PTHR10381:SF26">
    <property type="entry name" value="ATP-DEPENDENT CLP PROTEASE PROTEOLYTIC SUBUNIT-LIKE-RELATED"/>
    <property type="match status" value="1"/>
</dbReference>
<comment type="similarity">
    <text evidence="1 2">Belongs to the peptidase S14 family.</text>
</comment>
<protein>
    <recommendedName>
        <fullName evidence="2">ATP-dependent Clp protease proteolytic subunit</fullName>
    </recommendedName>
</protein>
<keyword evidence="4" id="KW-0378">Hydrolase</keyword>
<dbReference type="SUPFAM" id="SSF52096">
    <property type="entry name" value="ClpP/crotonase"/>
    <property type="match status" value="1"/>
</dbReference>
<gene>
    <name evidence="4" type="ORF">GCM10023329_41130</name>
</gene>
<evidence type="ECO:0000256" key="3">
    <source>
        <dbReference type="SAM" id="MobiDB-lite"/>
    </source>
</evidence>
<dbReference type="InterPro" id="IPR029045">
    <property type="entry name" value="ClpP/crotonase-like_dom_sf"/>
</dbReference>
<evidence type="ECO:0000256" key="2">
    <source>
        <dbReference type="RuleBase" id="RU003567"/>
    </source>
</evidence>
<dbReference type="RefSeq" id="WP_345614889.1">
    <property type="nucleotide sequence ID" value="NZ_BAABJV010000011.1"/>
</dbReference>
<reference evidence="5" key="1">
    <citation type="journal article" date="2019" name="Int. J. Syst. Evol. Microbiol.">
        <title>The Global Catalogue of Microorganisms (GCM) 10K type strain sequencing project: providing services to taxonomists for standard genome sequencing and annotation.</title>
        <authorList>
            <consortium name="The Broad Institute Genomics Platform"/>
            <consortium name="The Broad Institute Genome Sequencing Center for Infectious Disease"/>
            <person name="Wu L."/>
            <person name="Ma J."/>
        </authorList>
    </citation>
    <scope>NUCLEOTIDE SEQUENCE [LARGE SCALE GENOMIC DNA]</scope>
    <source>
        <strain evidence="5">JCM 18324</strain>
    </source>
</reference>
<feature type="region of interest" description="Disordered" evidence="3">
    <location>
        <begin position="1"/>
        <end position="22"/>
    </location>
</feature>
<evidence type="ECO:0000313" key="5">
    <source>
        <dbReference type="Proteomes" id="UP001501147"/>
    </source>
</evidence>
<dbReference type="InterPro" id="IPR001907">
    <property type="entry name" value="ClpP"/>
</dbReference>
<proteinExistence type="inferred from homology"/>
<comment type="caution">
    <text evidence="4">The sequence shown here is derived from an EMBL/GenBank/DDBJ whole genome shotgun (WGS) entry which is preliminary data.</text>
</comment>
<dbReference type="CDD" id="cd07017">
    <property type="entry name" value="S14_ClpP_2"/>
    <property type="match status" value="1"/>
</dbReference>
<dbReference type="GO" id="GO:0008233">
    <property type="term" value="F:peptidase activity"/>
    <property type="evidence" value="ECO:0007669"/>
    <property type="project" value="UniProtKB-KW"/>
</dbReference>
<keyword evidence="5" id="KW-1185">Reference proteome</keyword>
<accession>A0ABP9AU33</accession>
<dbReference type="Proteomes" id="UP001501147">
    <property type="component" value="Unassembled WGS sequence"/>
</dbReference>
<dbReference type="PRINTS" id="PR00127">
    <property type="entry name" value="CLPPROTEASEP"/>
</dbReference>
<keyword evidence="4" id="KW-0645">Protease</keyword>
<evidence type="ECO:0000313" key="4">
    <source>
        <dbReference type="EMBL" id="GAA4786106.1"/>
    </source>
</evidence>
<sequence length="208" mass="21769">MHRPASRHALPESTDRSPLGTRTLDPYAKLFGERIVVLGAPLDDTAANDAVARLLLLEHASPGQDIQLHINSPGGPFAAMTAVYDTLAAITCDVATTCIGRADSTAALLLASGTPGKRSALPGSRILLRQPAADEPLHGSPSDLAVHAEELLRRRALTVALTSRHTGRDEAAVAGDLERDLVLDARAAKAYGVVDHVLGGRRGTGWAA</sequence>
<organism evidence="4 5">
    <name type="scientific">Streptomyces sanyensis</name>
    <dbReference type="NCBI Taxonomy" id="568869"/>
    <lineage>
        <taxon>Bacteria</taxon>
        <taxon>Bacillati</taxon>
        <taxon>Actinomycetota</taxon>
        <taxon>Actinomycetes</taxon>
        <taxon>Kitasatosporales</taxon>
        <taxon>Streptomycetaceae</taxon>
        <taxon>Streptomyces</taxon>
    </lineage>
</organism>
<evidence type="ECO:0000256" key="1">
    <source>
        <dbReference type="ARBA" id="ARBA00007039"/>
    </source>
</evidence>
<dbReference type="EMBL" id="BAABJV010000011">
    <property type="protein sequence ID" value="GAA4786106.1"/>
    <property type="molecule type" value="Genomic_DNA"/>
</dbReference>
<dbReference type="GO" id="GO:0006508">
    <property type="term" value="P:proteolysis"/>
    <property type="evidence" value="ECO:0007669"/>
    <property type="project" value="UniProtKB-KW"/>
</dbReference>
<dbReference type="PANTHER" id="PTHR10381">
    <property type="entry name" value="ATP-DEPENDENT CLP PROTEASE PROTEOLYTIC SUBUNIT"/>
    <property type="match status" value="1"/>
</dbReference>
<name>A0ABP9AU33_9ACTN</name>
<dbReference type="Pfam" id="PF00574">
    <property type="entry name" value="CLP_protease"/>
    <property type="match status" value="1"/>
</dbReference>
<dbReference type="Gene3D" id="3.90.226.10">
    <property type="entry name" value="2-enoyl-CoA Hydratase, Chain A, domain 1"/>
    <property type="match status" value="1"/>
</dbReference>
<dbReference type="InterPro" id="IPR023562">
    <property type="entry name" value="ClpP/TepA"/>
</dbReference>